<feature type="domain" description="F-box" evidence="1">
    <location>
        <begin position="18"/>
        <end position="63"/>
    </location>
</feature>
<dbReference type="SUPFAM" id="SSF81383">
    <property type="entry name" value="F-box domain"/>
    <property type="match status" value="1"/>
</dbReference>
<dbReference type="PROSITE" id="PS50181">
    <property type="entry name" value="FBOX"/>
    <property type="match status" value="1"/>
</dbReference>
<protein>
    <recommendedName>
        <fullName evidence="1">F-box domain-containing protein</fullName>
    </recommendedName>
</protein>
<evidence type="ECO:0000313" key="3">
    <source>
        <dbReference type="Proteomes" id="UP000775547"/>
    </source>
</evidence>
<dbReference type="OrthoDB" id="3178870at2759"/>
<evidence type="ECO:0000313" key="2">
    <source>
        <dbReference type="EMBL" id="KAG5643847.1"/>
    </source>
</evidence>
<dbReference type="InterPro" id="IPR036047">
    <property type="entry name" value="F-box-like_dom_sf"/>
</dbReference>
<dbReference type="InterPro" id="IPR001810">
    <property type="entry name" value="F-box_dom"/>
</dbReference>
<dbReference type="Pfam" id="PF12937">
    <property type="entry name" value="F-box-like"/>
    <property type="match status" value="1"/>
</dbReference>
<reference evidence="2" key="2">
    <citation type="submission" date="2021-10" db="EMBL/GenBank/DDBJ databases">
        <title>Phylogenomics reveals ancestral predisposition of the termite-cultivated fungus Termitomyces towards a domesticated lifestyle.</title>
        <authorList>
            <person name="Auxier B."/>
            <person name="Grum-Grzhimaylo A."/>
            <person name="Cardenas M.E."/>
            <person name="Lodge J.D."/>
            <person name="Laessoe T."/>
            <person name="Pedersen O."/>
            <person name="Smith M.E."/>
            <person name="Kuyper T.W."/>
            <person name="Franco-Molano E.A."/>
            <person name="Baroni T.J."/>
            <person name="Aanen D.K."/>
        </authorList>
    </citation>
    <scope>NUCLEOTIDE SEQUENCE</scope>
    <source>
        <strain evidence="2">AP01</strain>
        <tissue evidence="2">Mycelium</tissue>
    </source>
</reference>
<name>A0A9P7G4B2_9AGAR</name>
<reference evidence="2" key="1">
    <citation type="submission" date="2020-07" db="EMBL/GenBank/DDBJ databases">
        <authorList>
            <person name="Nieuwenhuis M."/>
            <person name="Van De Peppel L.J.J."/>
        </authorList>
    </citation>
    <scope>NUCLEOTIDE SEQUENCE</scope>
    <source>
        <strain evidence="2">AP01</strain>
        <tissue evidence="2">Mycelium</tissue>
    </source>
</reference>
<evidence type="ECO:0000259" key="1">
    <source>
        <dbReference type="PROSITE" id="PS50181"/>
    </source>
</evidence>
<comment type="caution">
    <text evidence="2">The sequence shown here is derived from an EMBL/GenBank/DDBJ whole genome shotgun (WGS) entry which is preliminary data.</text>
</comment>
<gene>
    <name evidence="2" type="ORF">DXG03_009578</name>
</gene>
<dbReference type="AlphaFoldDB" id="A0A9P7G4B2"/>
<accession>A0A9P7G4B2</accession>
<sequence>MSPTSRLKEPMLATNPSWGPLSKLPVEVLDNVLQSLPRDELLPCLRVNSAFNTIASRVLYRTIDKLKPPSSILCLLELERNPRVRTLVRTLDLDWNGPEASIPTRNLYNLLHRVLLNLTGLLNLSLELPRTDGPCWILSGCTFALQVLSTSLPCDMTFAHFLDTQPSIRDLSLRGLNYHICEALPFIVPGFPTTTFSTQIPDFPLAPTSLPRLTSLRSVHGGPSIIANVAQGRPVEVASLALFPTKSSQTLKALSLSKAPIRRLSLMSFDSLVPQHDLISEVSSLFPHLEALHLVILLAEYSTEKLKRLGPLLAGFKTLHYITYMAAPNGKTLPGDESEIASLWHHWCPTLKTIILPTGKVWFEGQLEL</sequence>
<dbReference type="EMBL" id="JABCKV010000093">
    <property type="protein sequence ID" value="KAG5643847.1"/>
    <property type="molecule type" value="Genomic_DNA"/>
</dbReference>
<organism evidence="2 3">
    <name type="scientific">Asterophora parasitica</name>
    <dbReference type="NCBI Taxonomy" id="117018"/>
    <lineage>
        <taxon>Eukaryota</taxon>
        <taxon>Fungi</taxon>
        <taxon>Dikarya</taxon>
        <taxon>Basidiomycota</taxon>
        <taxon>Agaricomycotina</taxon>
        <taxon>Agaricomycetes</taxon>
        <taxon>Agaricomycetidae</taxon>
        <taxon>Agaricales</taxon>
        <taxon>Tricholomatineae</taxon>
        <taxon>Lyophyllaceae</taxon>
        <taxon>Asterophora</taxon>
    </lineage>
</organism>
<proteinExistence type="predicted"/>
<dbReference type="Proteomes" id="UP000775547">
    <property type="component" value="Unassembled WGS sequence"/>
</dbReference>
<keyword evidence="3" id="KW-1185">Reference proteome</keyword>